<sequence>MRAISPFEELKNWFNLDNYEPIKSFTIKELHREIVFREVIFDSINFEWEDENQNLKSILDGNPILSRQDNYYDPYVKGQKHVVQISFGDIEKLEKKLIMFDMDFFEQNGDFKKELKNKPITQTMRDFFLNKNSSKMYVSFDLGLSSDEEIISALQTMLPTLRKEYEIDPVKTEKIGLAKIRKLVDYNIIPMMDLLIWSKFKKAKISNMVLSRVLYPDFTHEIRGEDHIKDTDRPIAEKALNGEITRSLEYFLSKNSHLTNIPISELGSL</sequence>
<organism evidence="1">
    <name type="scientific">Salmonella enterica I</name>
    <dbReference type="NCBI Taxonomy" id="59201"/>
    <lineage>
        <taxon>Bacteria</taxon>
        <taxon>Pseudomonadati</taxon>
        <taxon>Pseudomonadota</taxon>
        <taxon>Gammaproteobacteria</taxon>
        <taxon>Enterobacterales</taxon>
        <taxon>Enterobacteriaceae</taxon>
        <taxon>Salmonella</taxon>
    </lineage>
</organism>
<gene>
    <name evidence="1" type="ORF">AGQ41_20280</name>
</gene>
<evidence type="ECO:0000313" key="1">
    <source>
        <dbReference type="EMBL" id="EBP6617181.1"/>
    </source>
</evidence>
<dbReference type="Pfam" id="PF19924">
    <property type="entry name" value="DUF6387"/>
    <property type="match status" value="1"/>
</dbReference>
<name>A0A5U3S0P5_SALET</name>
<protein>
    <submittedName>
        <fullName evidence="1">Uncharacterized protein</fullName>
    </submittedName>
</protein>
<accession>A0A5U3S0P5</accession>
<dbReference type="AlphaFoldDB" id="A0A5U3S0P5"/>
<comment type="caution">
    <text evidence="1">The sequence shown here is derived from an EMBL/GenBank/DDBJ whole genome shotgun (WGS) entry which is preliminary data.</text>
</comment>
<dbReference type="InterPro" id="IPR045664">
    <property type="entry name" value="DUF6387"/>
</dbReference>
<reference evidence="1" key="1">
    <citation type="submission" date="2018-07" db="EMBL/GenBank/DDBJ databases">
        <authorList>
            <consortium name="GenomeTrakr network: Whole genome sequencing for foodborne pathogen traceback"/>
        </authorList>
    </citation>
    <scope>NUCLEOTIDE SEQUENCE</scope>
    <source>
        <strain evidence="1">ADRDL-NGUA-38</strain>
    </source>
</reference>
<proteinExistence type="predicted"/>
<dbReference type="EMBL" id="AAGMSH010000052">
    <property type="protein sequence ID" value="EBP6617181.1"/>
    <property type="molecule type" value="Genomic_DNA"/>
</dbReference>